<keyword evidence="2 8" id="KW-0808">Transferase</keyword>
<comment type="catalytic activity">
    <reaction evidence="8">
        <text>L-threonyl-[protein] + ATP = 3-O-(5'-adenylyl)-L-threonyl-[protein] + diphosphate</text>
        <dbReference type="Rhea" id="RHEA:54292"/>
        <dbReference type="Rhea" id="RHEA-COMP:11060"/>
        <dbReference type="Rhea" id="RHEA-COMP:13847"/>
        <dbReference type="ChEBI" id="CHEBI:30013"/>
        <dbReference type="ChEBI" id="CHEBI:30616"/>
        <dbReference type="ChEBI" id="CHEBI:33019"/>
        <dbReference type="ChEBI" id="CHEBI:138113"/>
        <dbReference type="EC" id="2.7.7.108"/>
    </reaction>
</comment>
<feature type="binding site" evidence="8">
    <location>
        <position position="128"/>
    </location>
    <ligand>
        <name>ATP</name>
        <dbReference type="ChEBI" id="CHEBI:30616"/>
    </ligand>
</feature>
<dbReference type="InterPro" id="IPR003846">
    <property type="entry name" value="SelO"/>
</dbReference>
<evidence type="ECO:0000313" key="9">
    <source>
        <dbReference type="EMBL" id="XBX76418.1"/>
    </source>
</evidence>
<keyword evidence="3 8" id="KW-0548">Nucleotidyltransferase</keyword>
<dbReference type="GO" id="GO:0030145">
    <property type="term" value="F:manganese ion binding"/>
    <property type="evidence" value="ECO:0007669"/>
    <property type="project" value="UniProtKB-UniRule"/>
</dbReference>
<comment type="catalytic activity">
    <reaction evidence="8">
        <text>L-tyrosyl-[protein] + UTP = O-(5'-uridylyl)-L-tyrosyl-[protein] + diphosphate</text>
        <dbReference type="Rhea" id="RHEA:83887"/>
        <dbReference type="Rhea" id="RHEA-COMP:10136"/>
        <dbReference type="Rhea" id="RHEA-COMP:20238"/>
        <dbReference type="ChEBI" id="CHEBI:33019"/>
        <dbReference type="ChEBI" id="CHEBI:46398"/>
        <dbReference type="ChEBI" id="CHEBI:46858"/>
        <dbReference type="ChEBI" id="CHEBI:90602"/>
    </reaction>
</comment>
<dbReference type="NCBIfam" id="NF000658">
    <property type="entry name" value="PRK00029.1"/>
    <property type="match status" value="1"/>
</dbReference>
<gene>
    <name evidence="8" type="primary">ydiU</name>
    <name evidence="8" type="synonym">selO</name>
    <name evidence="9" type="ORF">PRVXT_002354</name>
</gene>
<evidence type="ECO:0000256" key="2">
    <source>
        <dbReference type="ARBA" id="ARBA00022679"/>
    </source>
</evidence>
<dbReference type="GO" id="GO:0000287">
    <property type="term" value="F:magnesium ion binding"/>
    <property type="evidence" value="ECO:0007669"/>
    <property type="project" value="UniProtKB-UniRule"/>
</dbReference>
<dbReference type="EC" id="2.7.7.108" evidence="8"/>
<feature type="binding site" evidence="8">
    <location>
        <position position="116"/>
    </location>
    <ligand>
        <name>ATP</name>
        <dbReference type="ChEBI" id="CHEBI:30616"/>
    </ligand>
</feature>
<organism evidence="9">
    <name type="scientific">Proteinivorax tanatarense</name>
    <dbReference type="NCBI Taxonomy" id="1260629"/>
    <lineage>
        <taxon>Bacteria</taxon>
        <taxon>Bacillati</taxon>
        <taxon>Bacillota</taxon>
        <taxon>Clostridia</taxon>
        <taxon>Eubacteriales</taxon>
        <taxon>Proteinivoracaceae</taxon>
        <taxon>Proteinivorax</taxon>
    </lineage>
</organism>
<comment type="cofactor">
    <cofactor evidence="8">
        <name>Mg(2+)</name>
        <dbReference type="ChEBI" id="CHEBI:18420"/>
    </cofactor>
    <cofactor evidence="8">
        <name>Mn(2+)</name>
        <dbReference type="ChEBI" id="CHEBI:29035"/>
    </cofactor>
</comment>
<proteinExistence type="inferred from homology"/>
<dbReference type="GO" id="GO:0005524">
    <property type="term" value="F:ATP binding"/>
    <property type="evidence" value="ECO:0007669"/>
    <property type="project" value="UniProtKB-UniRule"/>
</dbReference>
<sequence>MAIIKTIENAGWNLENTYASLPEKFYAKLKPSSVKAPQMIVFNNQLAQDLGLDDRQLSCTGADYFAGNRLPKNVVPLAQAYAGHQFGYFTMLGDGRAILIGEQTAPEGTKWDIQLKGAGRTPYSRGGDGRATLGPMLREYIISEAMHALGIETTRSLAVVSTGEEVMREKLLPGAILTRIASSHLRVGTFQFAAHWGGVTDLTVLADYTINRHFPEVLQDNNPYLSMLKEVVKRQASLIAKWQLTGFVHGVMNTDNMTICGETIDYGPCAFIDRYDIDTVFSSIDRQGRYSFGNQPSIAKWNLIRLAETLLPLLSKDEKKSKELAEEAVEEFNKHYYQSYMSGMRKKLGLFNLEGGDKDLINNLLDILEYSKADYTNTFRALTIGNLEDIADLKNKEFDYWLKLWRARIANQCQSKDESQKIMEKNNPSIIPRNHKVEEALKAAVEHQDFRLTKKLISALSSPFDYQLSLDEYTKPYSGKEPYRTFCGT</sequence>
<keyword evidence="7 8" id="KW-0460">Magnesium</keyword>
<evidence type="ECO:0000256" key="7">
    <source>
        <dbReference type="ARBA" id="ARBA00022842"/>
    </source>
</evidence>
<evidence type="ECO:0000256" key="1">
    <source>
        <dbReference type="ARBA" id="ARBA00009747"/>
    </source>
</evidence>
<feature type="binding site" evidence="8">
    <location>
        <position position="129"/>
    </location>
    <ligand>
        <name>ATP</name>
        <dbReference type="ChEBI" id="CHEBI:30616"/>
    </ligand>
</feature>
<feature type="active site" description="Proton acceptor" evidence="8">
    <location>
        <position position="255"/>
    </location>
</feature>
<dbReference type="GO" id="GO:0070733">
    <property type="term" value="F:AMPylase activity"/>
    <property type="evidence" value="ECO:0007669"/>
    <property type="project" value="UniProtKB-EC"/>
</dbReference>
<comment type="catalytic activity">
    <reaction evidence="8">
        <text>L-histidyl-[protein] + UTP = N(tele)-(5'-uridylyl)-L-histidyl-[protein] + diphosphate</text>
        <dbReference type="Rhea" id="RHEA:83891"/>
        <dbReference type="Rhea" id="RHEA-COMP:9745"/>
        <dbReference type="Rhea" id="RHEA-COMP:20239"/>
        <dbReference type="ChEBI" id="CHEBI:29979"/>
        <dbReference type="ChEBI" id="CHEBI:33019"/>
        <dbReference type="ChEBI" id="CHEBI:46398"/>
        <dbReference type="ChEBI" id="CHEBI:233474"/>
    </reaction>
</comment>
<comment type="catalytic activity">
    <reaction evidence="8">
        <text>L-tyrosyl-[protein] + ATP = O-(5'-adenylyl)-L-tyrosyl-[protein] + diphosphate</text>
        <dbReference type="Rhea" id="RHEA:54288"/>
        <dbReference type="Rhea" id="RHEA-COMP:10136"/>
        <dbReference type="Rhea" id="RHEA-COMP:13846"/>
        <dbReference type="ChEBI" id="CHEBI:30616"/>
        <dbReference type="ChEBI" id="CHEBI:33019"/>
        <dbReference type="ChEBI" id="CHEBI:46858"/>
        <dbReference type="ChEBI" id="CHEBI:83624"/>
        <dbReference type="EC" id="2.7.7.108"/>
    </reaction>
</comment>
<comment type="function">
    <text evidence="8">Nucleotidyltransferase involved in the post-translational modification of proteins. It can catalyze the addition of adenosine monophosphate (AMP) or uridine monophosphate (UMP) to a protein, resulting in modifications known as AMPylation and UMPylation.</text>
</comment>
<name>A0AAU7VQT4_9FIRM</name>
<feature type="binding site" evidence="8">
    <location>
        <position position="179"/>
    </location>
    <ligand>
        <name>ATP</name>
        <dbReference type="ChEBI" id="CHEBI:30616"/>
    </ligand>
</feature>
<keyword evidence="5 8" id="KW-0547">Nucleotide-binding</keyword>
<keyword evidence="8" id="KW-0464">Manganese</keyword>
<feature type="binding site" evidence="8">
    <location>
        <position position="186"/>
    </location>
    <ligand>
        <name>ATP</name>
        <dbReference type="ChEBI" id="CHEBI:30616"/>
    </ligand>
</feature>
<accession>A0AAU7VQT4</accession>
<feature type="binding site" evidence="8">
    <location>
        <position position="93"/>
    </location>
    <ligand>
        <name>ATP</name>
        <dbReference type="ChEBI" id="CHEBI:30616"/>
    </ligand>
</feature>
<comment type="catalytic activity">
    <reaction evidence="8">
        <text>L-seryl-[protein] + ATP = 3-O-(5'-adenylyl)-L-seryl-[protein] + diphosphate</text>
        <dbReference type="Rhea" id="RHEA:58120"/>
        <dbReference type="Rhea" id="RHEA-COMP:9863"/>
        <dbReference type="Rhea" id="RHEA-COMP:15073"/>
        <dbReference type="ChEBI" id="CHEBI:29999"/>
        <dbReference type="ChEBI" id="CHEBI:30616"/>
        <dbReference type="ChEBI" id="CHEBI:33019"/>
        <dbReference type="ChEBI" id="CHEBI:142516"/>
        <dbReference type="EC" id="2.7.7.108"/>
    </reaction>
</comment>
<feature type="binding site" evidence="8">
    <location>
        <position position="95"/>
    </location>
    <ligand>
        <name>ATP</name>
        <dbReference type="ChEBI" id="CHEBI:30616"/>
    </ligand>
</feature>
<feature type="binding site" evidence="8">
    <location>
        <position position="265"/>
    </location>
    <ligand>
        <name>Mg(2+)</name>
        <dbReference type="ChEBI" id="CHEBI:18420"/>
    </ligand>
</feature>
<evidence type="ECO:0000256" key="6">
    <source>
        <dbReference type="ARBA" id="ARBA00022840"/>
    </source>
</evidence>
<evidence type="ECO:0000256" key="4">
    <source>
        <dbReference type="ARBA" id="ARBA00022723"/>
    </source>
</evidence>
<reference evidence="9" key="2">
    <citation type="submission" date="2024-06" db="EMBL/GenBank/DDBJ databases">
        <authorList>
            <person name="Petrova K.O."/>
            <person name="Toshchakov S.V."/>
            <person name="Boltjanskaja Y.V."/>
            <person name="Kevbrin V."/>
        </authorList>
    </citation>
    <scope>NUCLEOTIDE SEQUENCE</scope>
    <source>
        <strain evidence="9">Z-910T</strain>
    </source>
</reference>
<evidence type="ECO:0000256" key="8">
    <source>
        <dbReference type="HAMAP-Rule" id="MF_00692"/>
    </source>
</evidence>
<dbReference type="AlphaFoldDB" id="A0AAU7VQT4"/>
<evidence type="ECO:0000256" key="5">
    <source>
        <dbReference type="ARBA" id="ARBA00022741"/>
    </source>
</evidence>
<feature type="binding site" evidence="8">
    <location>
        <position position="96"/>
    </location>
    <ligand>
        <name>ATP</name>
        <dbReference type="ChEBI" id="CHEBI:30616"/>
    </ligand>
</feature>
<dbReference type="RefSeq" id="WP_350345157.1">
    <property type="nucleotide sequence ID" value="NZ_CP158367.1"/>
</dbReference>
<feature type="binding site" evidence="8">
    <location>
        <position position="265"/>
    </location>
    <ligand>
        <name>ATP</name>
        <dbReference type="ChEBI" id="CHEBI:30616"/>
    </ligand>
</feature>
<protein>
    <recommendedName>
        <fullName evidence="8">Protein nucleotidyltransferase YdiU</fullName>
        <ecNumber evidence="8">2.7.7.-</ecNumber>
    </recommendedName>
    <alternativeName>
        <fullName evidence="8">Protein adenylyltransferase YdiU</fullName>
        <ecNumber evidence="8">2.7.7.108</ecNumber>
    </alternativeName>
    <alternativeName>
        <fullName evidence="8">Protein uridylyltransferase YdiU</fullName>
        <ecNumber evidence="8">2.7.7.-</ecNumber>
    </alternativeName>
</protein>
<feature type="binding site" evidence="8">
    <location>
        <position position="256"/>
    </location>
    <ligand>
        <name>Mg(2+)</name>
        <dbReference type="ChEBI" id="CHEBI:18420"/>
    </ligand>
</feature>
<dbReference type="EC" id="2.7.7.-" evidence="8"/>
<dbReference type="PANTHER" id="PTHR32057:SF14">
    <property type="entry name" value="PROTEIN ADENYLYLTRANSFERASE SELO, MITOCHONDRIAL"/>
    <property type="match status" value="1"/>
</dbReference>
<evidence type="ECO:0000256" key="3">
    <source>
        <dbReference type="ARBA" id="ARBA00022695"/>
    </source>
</evidence>
<dbReference type="PANTHER" id="PTHR32057">
    <property type="entry name" value="PROTEIN ADENYLYLTRANSFERASE SELO, MITOCHONDRIAL"/>
    <property type="match status" value="1"/>
</dbReference>
<comment type="similarity">
    <text evidence="1 8">Belongs to the SELO family.</text>
</comment>
<dbReference type="EMBL" id="CP158367">
    <property type="protein sequence ID" value="XBX76418.1"/>
    <property type="molecule type" value="Genomic_DNA"/>
</dbReference>
<keyword evidence="4 8" id="KW-0479">Metal-binding</keyword>
<keyword evidence="6 8" id="KW-0067">ATP-binding</keyword>
<dbReference type="Pfam" id="PF02696">
    <property type="entry name" value="SelO"/>
    <property type="match status" value="1"/>
</dbReference>
<comment type="catalytic activity">
    <reaction evidence="8">
        <text>L-seryl-[protein] + UTP = O-(5'-uridylyl)-L-seryl-[protein] + diphosphate</text>
        <dbReference type="Rhea" id="RHEA:64604"/>
        <dbReference type="Rhea" id="RHEA-COMP:9863"/>
        <dbReference type="Rhea" id="RHEA-COMP:16635"/>
        <dbReference type="ChEBI" id="CHEBI:29999"/>
        <dbReference type="ChEBI" id="CHEBI:33019"/>
        <dbReference type="ChEBI" id="CHEBI:46398"/>
        <dbReference type="ChEBI" id="CHEBI:156051"/>
    </reaction>
</comment>
<dbReference type="HAMAP" id="MF_00692">
    <property type="entry name" value="SelO"/>
    <property type="match status" value="1"/>
</dbReference>
<reference evidence="9" key="1">
    <citation type="journal article" date="2013" name="Extremophiles">
        <title>Proteinivorax tanatarense gen. nov., sp. nov., an anaerobic, haloalkaliphilic, proteolytic bacterium isolated from a decaying algal bloom, and proposal of Proteinivoraceae fam. nov.</title>
        <authorList>
            <person name="Kevbrin V."/>
            <person name="Boltyanskaya Y."/>
            <person name="Zhilina T."/>
            <person name="Kolganova T."/>
            <person name="Lavrentjeva E."/>
            <person name="Kuznetsov B."/>
        </authorList>
    </citation>
    <scope>NUCLEOTIDE SEQUENCE</scope>
    <source>
        <strain evidence="9">Z-910T</strain>
    </source>
</reference>